<feature type="domain" description="Glycosyl hydrolase 94 catalytic" evidence="4">
    <location>
        <begin position="591"/>
        <end position="1014"/>
    </location>
</feature>
<accession>A0A0F9U3F4</accession>
<dbReference type="PANTHER" id="PTHR37469">
    <property type="entry name" value="CELLOBIONIC ACID PHOSPHORYLASE-RELATED"/>
    <property type="match status" value="1"/>
</dbReference>
<protein>
    <submittedName>
        <fullName evidence="5">Uncharacterized protein</fullName>
    </submittedName>
</protein>
<keyword evidence="2" id="KW-0808">Transferase</keyword>
<dbReference type="InterPro" id="IPR011013">
    <property type="entry name" value="Gal_mutarotase_sf_dom"/>
</dbReference>
<proteinExistence type="predicted"/>
<comment type="caution">
    <text evidence="5">The sequence shown here is derived from an EMBL/GenBank/DDBJ whole genome shotgun (WGS) entry which is preliminary data.</text>
</comment>
<evidence type="ECO:0000259" key="3">
    <source>
        <dbReference type="Pfam" id="PF06165"/>
    </source>
</evidence>
<name>A0A0F9U3F4_9ZZZZ</name>
<dbReference type="GO" id="GO:0016757">
    <property type="term" value="F:glycosyltransferase activity"/>
    <property type="evidence" value="ECO:0007669"/>
    <property type="project" value="UniProtKB-KW"/>
</dbReference>
<gene>
    <name evidence="5" type="ORF">LCGC14_0271660</name>
</gene>
<dbReference type="Gene3D" id="2.70.98.40">
    <property type="entry name" value="Glycoside hydrolase, family 65, N-terminal domain"/>
    <property type="match status" value="2"/>
</dbReference>
<evidence type="ECO:0000256" key="1">
    <source>
        <dbReference type="ARBA" id="ARBA00022676"/>
    </source>
</evidence>
<dbReference type="SMART" id="SM01068">
    <property type="entry name" value="CBM_X"/>
    <property type="match status" value="1"/>
</dbReference>
<dbReference type="SUPFAM" id="SSF74650">
    <property type="entry name" value="Galactose mutarotase-like"/>
    <property type="match status" value="2"/>
</dbReference>
<evidence type="ECO:0000313" key="5">
    <source>
        <dbReference type="EMBL" id="KKN86129.1"/>
    </source>
</evidence>
<keyword evidence="1" id="KW-0328">Glycosyltransferase</keyword>
<dbReference type="AlphaFoldDB" id="A0A0F9U3F4"/>
<dbReference type="Pfam" id="PF06165">
    <property type="entry name" value="GH94_b-supersand"/>
    <property type="match status" value="2"/>
</dbReference>
<dbReference type="Gene3D" id="2.60.420.10">
    <property type="entry name" value="Maltose phosphorylase, domain 3"/>
    <property type="match status" value="1"/>
</dbReference>
<dbReference type="InterPro" id="IPR010383">
    <property type="entry name" value="Glyco_hydrolase_94_b-supersand"/>
</dbReference>
<evidence type="ECO:0000259" key="4">
    <source>
        <dbReference type="Pfam" id="PF17167"/>
    </source>
</evidence>
<dbReference type="InterPro" id="IPR037018">
    <property type="entry name" value="GH65_N"/>
</dbReference>
<dbReference type="CDD" id="cd11756">
    <property type="entry name" value="GH94N_ChvB_NdvB_1_like"/>
    <property type="match status" value="1"/>
</dbReference>
<dbReference type="PANTHER" id="PTHR37469:SF2">
    <property type="entry name" value="CELLOBIONIC ACID PHOSPHORYLASE"/>
    <property type="match status" value="1"/>
</dbReference>
<dbReference type="InterPro" id="IPR052047">
    <property type="entry name" value="GH94_Enzymes"/>
</dbReference>
<dbReference type="InterPro" id="IPR033432">
    <property type="entry name" value="GH94_catalytic"/>
</dbReference>
<dbReference type="InterPro" id="IPR008928">
    <property type="entry name" value="6-hairpin_glycosidase_sf"/>
</dbReference>
<evidence type="ECO:0000256" key="2">
    <source>
        <dbReference type="ARBA" id="ARBA00022679"/>
    </source>
</evidence>
<dbReference type="Gene3D" id="1.50.10.10">
    <property type="match status" value="1"/>
</dbReference>
<dbReference type="InterPro" id="IPR012341">
    <property type="entry name" value="6hp_glycosidase-like_sf"/>
</dbReference>
<sequence length="1098" mass="118054">MPAGFETDRRAFLSRHGNSEHPPGATGVLAGRAGWTLDPVMALRARIRLAPGARAQLAFVTTAAGSRETALETAERYATVPALDWAMEDALRSAAIEARRLGMDTRALAEAQALCRDLVFPRLPAHLSVAVSQMGLPAQAQLWSMGLSGDLPIVLVRVADDLHAQLLPSVVRAHQWWLRRGLRADIVILREGASGYQEPTRELLFSTLREARVPEGLGGSGGVHLLAADQFGAGERLALTASARLSLDGAATSLTNAVTAPRPVRIGPPHFQPVGPSPPEPTPVAELSRPPDILLDNSYGGFSPANGDYVIHLEGGRKTPAPWCNVLANERFGTIVSESGLGFTWCINSGEHRLTPWSNDPLVDPQAEALYLRDEETARIWTPTPLPSGGDTTCQIRHSPGATTWQRNGEGLEQRLTVFVPPDASVKLALLSLFNPGQSGRRFTATYYAEWLLGALGSTARPHVVTGYDAESRALIARNGWNPEFGDRTAFLAASRPPHSLTCDRTAFLGWQGDRVHPAGLLAWSLDGVLDGIADPCAAFQVHIDLAPGATEEVVFVLGEGNDATDAARLAAHWGDVGRARTALAANQALWTKRLGVVTVSTPDPAFDLLVNRWLVNQTLASRVFARAGFHQAGGAFGFRDQLQDMMALLFAEPQRVRAHILECAARQFEQGDVLHWWHPPAGRGVRTHCSDDLLWLVYATGRYVEATGDSAILAEEVAFLSAAPLGDEEEDRYALFEPGSERATLFEHCRRALARGVTAGAHGLPLMGTGDWNDGMDRVGREGRGESVWLAWFAAVCADAFAELARVVGREDLDELWKARAGDLRMAADTAGWDGGWYARAFADDGLPWGSKDNDECQIDSISQSWAALAGGPSPTRTAAAVAAATARLVDPETRLVRLLTPPFDRTPRDPGYIRAYPPGVRENGGQYTHAAAWLGLAHARLGDGDRAYQIFDLINPIRRTASRAGAELYGAEPYVLPGDVRGSEPGIGEAGWTWYTGAAGWTWQLAVEGILGVSLRQGAVHIAPRLPRAWGGADVRVKGPTGSLMIGIADPDHLGTGRVELTVNGARIKGDCVAFPTDETEHRVVARLCPIEAGIA</sequence>
<dbReference type="InterPro" id="IPR037824">
    <property type="entry name" value="GH94N_2_NdvB"/>
</dbReference>
<dbReference type="SUPFAM" id="SSF48208">
    <property type="entry name" value="Six-hairpin glycosidases"/>
    <property type="match status" value="1"/>
</dbReference>
<dbReference type="Pfam" id="PF17167">
    <property type="entry name" value="Glyco_hydro_94"/>
    <property type="match status" value="1"/>
</dbReference>
<dbReference type="GO" id="GO:0005975">
    <property type="term" value="P:carbohydrate metabolic process"/>
    <property type="evidence" value="ECO:0007669"/>
    <property type="project" value="InterPro"/>
</dbReference>
<reference evidence="5" key="1">
    <citation type="journal article" date="2015" name="Nature">
        <title>Complex archaea that bridge the gap between prokaryotes and eukaryotes.</title>
        <authorList>
            <person name="Spang A."/>
            <person name="Saw J.H."/>
            <person name="Jorgensen S.L."/>
            <person name="Zaremba-Niedzwiedzka K."/>
            <person name="Martijn J."/>
            <person name="Lind A.E."/>
            <person name="van Eijk R."/>
            <person name="Schleper C."/>
            <person name="Guy L."/>
            <person name="Ettema T.J."/>
        </authorList>
    </citation>
    <scope>NUCLEOTIDE SEQUENCE</scope>
</reference>
<dbReference type="GO" id="GO:0030246">
    <property type="term" value="F:carbohydrate binding"/>
    <property type="evidence" value="ECO:0007669"/>
    <property type="project" value="InterPro"/>
</dbReference>
<feature type="domain" description="Glycosyl hydrolase 94 supersandwich" evidence="3">
    <location>
        <begin position="308"/>
        <end position="576"/>
    </location>
</feature>
<dbReference type="EMBL" id="LAZR01000151">
    <property type="protein sequence ID" value="KKN86129.1"/>
    <property type="molecule type" value="Genomic_DNA"/>
</dbReference>
<feature type="domain" description="Glycosyl hydrolase 94 supersandwich" evidence="3">
    <location>
        <begin position="3"/>
        <end position="79"/>
    </location>
</feature>
<organism evidence="5">
    <name type="scientific">marine sediment metagenome</name>
    <dbReference type="NCBI Taxonomy" id="412755"/>
    <lineage>
        <taxon>unclassified sequences</taxon>
        <taxon>metagenomes</taxon>
        <taxon>ecological metagenomes</taxon>
    </lineage>
</organism>